<keyword evidence="2" id="KW-1185">Reference proteome</keyword>
<sequence>MKKKIEMLAGNKLNCLNDGLQYKGNIQLSLFDMLYEQDEANQKVINFSDQKFETNCIKIVSLNHDPSRNSEETEISELSTNSFDRSIVISFHDYKIQKTKNLLNFITAKFPAF</sequence>
<dbReference type="RefSeq" id="WP_150901695.1">
    <property type="nucleotide sequence ID" value="NZ_VTWT01000001.1"/>
</dbReference>
<evidence type="ECO:0000313" key="2">
    <source>
        <dbReference type="Proteomes" id="UP000326570"/>
    </source>
</evidence>
<gene>
    <name evidence="1" type="ORF">F0P94_00230</name>
</gene>
<name>A0A5N1J5V1_9BACT</name>
<dbReference type="AlphaFoldDB" id="A0A5N1J5V1"/>
<dbReference type="EMBL" id="VTWT01000001">
    <property type="protein sequence ID" value="KAA9345553.1"/>
    <property type="molecule type" value="Genomic_DNA"/>
</dbReference>
<organism evidence="1 2">
    <name type="scientific">Adhaeribacter soli</name>
    <dbReference type="NCBI Taxonomy" id="2607655"/>
    <lineage>
        <taxon>Bacteria</taxon>
        <taxon>Pseudomonadati</taxon>
        <taxon>Bacteroidota</taxon>
        <taxon>Cytophagia</taxon>
        <taxon>Cytophagales</taxon>
        <taxon>Hymenobacteraceae</taxon>
        <taxon>Adhaeribacter</taxon>
    </lineage>
</organism>
<evidence type="ECO:0000313" key="1">
    <source>
        <dbReference type="EMBL" id="KAA9345553.1"/>
    </source>
</evidence>
<comment type="caution">
    <text evidence="1">The sequence shown here is derived from an EMBL/GenBank/DDBJ whole genome shotgun (WGS) entry which is preliminary data.</text>
</comment>
<proteinExistence type="predicted"/>
<dbReference type="Proteomes" id="UP000326570">
    <property type="component" value="Unassembled WGS sequence"/>
</dbReference>
<reference evidence="1 2" key="1">
    <citation type="submission" date="2019-09" db="EMBL/GenBank/DDBJ databases">
        <title>Genome sequence of Adhaeribacter sp. M2.</title>
        <authorList>
            <person name="Srinivasan S."/>
        </authorList>
    </citation>
    <scope>NUCLEOTIDE SEQUENCE [LARGE SCALE GENOMIC DNA]</scope>
    <source>
        <strain evidence="1 2">M2</strain>
    </source>
</reference>
<accession>A0A5N1J5V1</accession>
<protein>
    <submittedName>
        <fullName evidence="1">Uncharacterized protein</fullName>
    </submittedName>
</protein>